<dbReference type="Gene3D" id="1.10.10.60">
    <property type="entry name" value="Homeodomain-like"/>
    <property type="match status" value="1"/>
</dbReference>
<dbReference type="InterPro" id="IPR001005">
    <property type="entry name" value="SANT/Myb"/>
</dbReference>
<evidence type="ECO:0000259" key="6">
    <source>
        <dbReference type="PROSITE" id="PS50090"/>
    </source>
</evidence>
<dbReference type="PANTHER" id="PTHR44042">
    <property type="entry name" value="DUPLICATED HOMEODOMAIN-LIKE SUPERFAMILY PROTEIN-RELATED"/>
    <property type="match status" value="1"/>
</dbReference>
<dbReference type="Proteomes" id="UP001222027">
    <property type="component" value="Unassembled WGS sequence"/>
</dbReference>
<gene>
    <name evidence="7" type="ORF">OPV22_009501</name>
</gene>
<dbReference type="CDD" id="cd00167">
    <property type="entry name" value="SANT"/>
    <property type="match status" value="1"/>
</dbReference>
<dbReference type="EMBL" id="JAQQAF010000003">
    <property type="protein sequence ID" value="KAJ8498949.1"/>
    <property type="molecule type" value="Genomic_DNA"/>
</dbReference>
<dbReference type="SUPFAM" id="SSF46689">
    <property type="entry name" value="Homeodomain-like"/>
    <property type="match status" value="2"/>
</dbReference>
<evidence type="ECO:0000256" key="4">
    <source>
        <dbReference type="ARBA" id="ARBA00023242"/>
    </source>
</evidence>
<protein>
    <recommendedName>
        <fullName evidence="6">Myb-like domain-containing protein</fullName>
    </recommendedName>
</protein>
<keyword evidence="3" id="KW-0804">Transcription</keyword>
<sequence length="245" mass="25908">MEEASCSPSWTREQDKAFEYALATHPEDCNNRWEKIAADVPGKTIEDIKHHYKLLVEDVNGIESGRVPLPCYPSSSEGGDLANEGGASKKGGHSHCDSGHGGKASRSDQERRKGIAWTEDEHRLFLLGLEKYGKDRRRTSIHDITTVTNGDTPTPQGPITGQINASAATAGKSAKHSLQSSADQAGVGIFGTTIGQPVVGGPLMPAVGTPVNLPVPAGSHIGYPVRTPVCISPTTYQMPPTSSGS</sequence>
<evidence type="ECO:0000313" key="7">
    <source>
        <dbReference type="EMBL" id="KAJ8498949.1"/>
    </source>
</evidence>
<dbReference type="Pfam" id="PF00249">
    <property type="entry name" value="Myb_DNA-binding"/>
    <property type="match status" value="1"/>
</dbReference>
<evidence type="ECO:0000256" key="5">
    <source>
        <dbReference type="SAM" id="MobiDB-lite"/>
    </source>
</evidence>
<evidence type="ECO:0000256" key="3">
    <source>
        <dbReference type="ARBA" id="ARBA00023163"/>
    </source>
</evidence>
<comment type="caution">
    <text evidence="7">The sequence shown here is derived from an EMBL/GenBank/DDBJ whole genome shotgun (WGS) entry which is preliminary data.</text>
</comment>
<keyword evidence="8" id="KW-1185">Reference proteome</keyword>
<keyword evidence="4" id="KW-0539">Nucleus</keyword>
<feature type="compositionally biased region" description="Basic and acidic residues" evidence="5">
    <location>
        <begin position="94"/>
        <end position="115"/>
    </location>
</feature>
<evidence type="ECO:0000256" key="1">
    <source>
        <dbReference type="ARBA" id="ARBA00004123"/>
    </source>
</evidence>
<accession>A0AAV8RAX2</accession>
<evidence type="ECO:0000313" key="8">
    <source>
        <dbReference type="Proteomes" id="UP001222027"/>
    </source>
</evidence>
<feature type="region of interest" description="Disordered" evidence="5">
    <location>
        <begin position="70"/>
        <end position="115"/>
    </location>
</feature>
<dbReference type="FunFam" id="1.10.10.60:FF:000154">
    <property type="entry name" value="Transcription factor SRM1"/>
    <property type="match status" value="1"/>
</dbReference>
<dbReference type="GO" id="GO:0005634">
    <property type="term" value="C:nucleus"/>
    <property type="evidence" value="ECO:0007669"/>
    <property type="project" value="UniProtKB-SubCell"/>
</dbReference>
<dbReference type="PROSITE" id="PS50090">
    <property type="entry name" value="MYB_LIKE"/>
    <property type="match status" value="1"/>
</dbReference>
<proteinExistence type="predicted"/>
<evidence type="ECO:0000256" key="2">
    <source>
        <dbReference type="ARBA" id="ARBA00023015"/>
    </source>
</evidence>
<dbReference type="SMART" id="SM00717">
    <property type="entry name" value="SANT"/>
    <property type="match status" value="1"/>
</dbReference>
<keyword evidence="2" id="KW-0805">Transcription regulation</keyword>
<dbReference type="AlphaFoldDB" id="A0AAV8RAX2"/>
<dbReference type="InterPro" id="IPR009057">
    <property type="entry name" value="Homeodomain-like_sf"/>
</dbReference>
<feature type="domain" description="Myb-like" evidence="6">
    <location>
        <begin position="9"/>
        <end position="56"/>
    </location>
</feature>
<organism evidence="7 8">
    <name type="scientific">Ensete ventricosum</name>
    <name type="common">Abyssinian banana</name>
    <name type="synonym">Musa ensete</name>
    <dbReference type="NCBI Taxonomy" id="4639"/>
    <lineage>
        <taxon>Eukaryota</taxon>
        <taxon>Viridiplantae</taxon>
        <taxon>Streptophyta</taxon>
        <taxon>Embryophyta</taxon>
        <taxon>Tracheophyta</taxon>
        <taxon>Spermatophyta</taxon>
        <taxon>Magnoliopsida</taxon>
        <taxon>Liliopsida</taxon>
        <taxon>Zingiberales</taxon>
        <taxon>Musaceae</taxon>
        <taxon>Ensete</taxon>
    </lineage>
</organism>
<name>A0AAV8RAX2_ENSVE</name>
<comment type="subcellular location">
    <subcellularLocation>
        <location evidence="1">Nucleus</location>
    </subcellularLocation>
</comment>
<reference evidence="7 8" key="1">
    <citation type="submission" date="2022-12" db="EMBL/GenBank/DDBJ databases">
        <title>Chromosome-scale assembly of the Ensete ventricosum genome.</title>
        <authorList>
            <person name="Dussert Y."/>
            <person name="Stocks J."/>
            <person name="Wendawek A."/>
            <person name="Woldeyes F."/>
            <person name="Nichols R.A."/>
            <person name="Borrell J.S."/>
        </authorList>
    </citation>
    <scope>NUCLEOTIDE SEQUENCE [LARGE SCALE GENOMIC DNA]</scope>
    <source>
        <strain evidence="8">cv. Maze</strain>
        <tissue evidence="7">Seeds</tissue>
    </source>
</reference>
<dbReference type="PANTHER" id="PTHR44042:SF66">
    <property type="entry name" value="MYB FAMILY TRANSCRIPTION FACTOR"/>
    <property type="match status" value="1"/>
</dbReference>